<accession>A0ABQ5T6W0</accession>
<protein>
    <submittedName>
        <fullName evidence="1">Uncharacterized protein</fullName>
    </submittedName>
</protein>
<organism evidence="1 2">
    <name type="scientific">Brevundimonas intermedia</name>
    <dbReference type="NCBI Taxonomy" id="74315"/>
    <lineage>
        <taxon>Bacteria</taxon>
        <taxon>Pseudomonadati</taxon>
        <taxon>Pseudomonadota</taxon>
        <taxon>Alphaproteobacteria</taxon>
        <taxon>Caulobacterales</taxon>
        <taxon>Caulobacteraceae</taxon>
        <taxon>Brevundimonas</taxon>
    </lineage>
</organism>
<keyword evidence="2" id="KW-1185">Reference proteome</keyword>
<evidence type="ECO:0000313" key="1">
    <source>
        <dbReference type="EMBL" id="GLK48505.1"/>
    </source>
</evidence>
<proteinExistence type="predicted"/>
<comment type="caution">
    <text evidence="1">The sequence shown here is derived from an EMBL/GenBank/DDBJ whole genome shotgun (WGS) entry which is preliminary data.</text>
</comment>
<dbReference type="Proteomes" id="UP001143509">
    <property type="component" value="Unassembled WGS sequence"/>
</dbReference>
<reference evidence="1" key="1">
    <citation type="journal article" date="2014" name="Int. J. Syst. Evol. Microbiol.">
        <title>Complete genome of a new Firmicutes species belonging to the dominant human colonic microbiota ('Ruminococcus bicirculans') reveals two chromosomes and a selective capacity to utilize plant glucans.</title>
        <authorList>
            <consortium name="NISC Comparative Sequencing Program"/>
            <person name="Wegmann U."/>
            <person name="Louis P."/>
            <person name="Goesmann A."/>
            <person name="Henrissat B."/>
            <person name="Duncan S.H."/>
            <person name="Flint H.J."/>
        </authorList>
    </citation>
    <scope>NUCLEOTIDE SEQUENCE</scope>
    <source>
        <strain evidence="1">VKM B-1499</strain>
    </source>
</reference>
<evidence type="ECO:0000313" key="2">
    <source>
        <dbReference type="Proteomes" id="UP001143509"/>
    </source>
</evidence>
<sequence length="95" mass="8623">MEVGVGREGASWGATGLVVVSDGAATSRVAAGGVVAGGAAVAAGAAGLTAEGGVLFRSRVKDAEAGVAACADGAAFWLWATGGGAGAVGSTGVGC</sequence>
<dbReference type="EMBL" id="BSFD01000003">
    <property type="protein sequence ID" value="GLK48505.1"/>
    <property type="molecule type" value="Genomic_DNA"/>
</dbReference>
<name>A0ABQ5T6W0_9CAUL</name>
<gene>
    <name evidence="1" type="ORF">GCM10017620_14780</name>
</gene>
<reference evidence="1" key="2">
    <citation type="submission" date="2023-01" db="EMBL/GenBank/DDBJ databases">
        <authorList>
            <person name="Sun Q."/>
            <person name="Evtushenko L."/>
        </authorList>
    </citation>
    <scope>NUCLEOTIDE SEQUENCE</scope>
    <source>
        <strain evidence="1">VKM B-1499</strain>
    </source>
</reference>